<feature type="region of interest" description="C-terminal hotdog fold" evidence="5">
    <location>
        <begin position="2021"/>
        <end position="2157"/>
    </location>
</feature>
<dbReference type="GO" id="GO:0031177">
    <property type="term" value="F:phosphopantetheine binding"/>
    <property type="evidence" value="ECO:0007669"/>
    <property type="project" value="InterPro"/>
</dbReference>
<dbReference type="FunFam" id="3.40.47.10:FF:000019">
    <property type="entry name" value="Polyketide synthase type I"/>
    <property type="match status" value="1"/>
</dbReference>
<dbReference type="InterPro" id="IPR014043">
    <property type="entry name" value="Acyl_transferase_dom"/>
</dbReference>
<dbReference type="InterPro" id="IPR009081">
    <property type="entry name" value="PP-bd_ACP"/>
</dbReference>
<evidence type="ECO:0000259" key="9">
    <source>
        <dbReference type="PROSITE" id="PS52019"/>
    </source>
</evidence>
<evidence type="ECO:0000256" key="3">
    <source>
        <dbReference type="ARBA" id="ARBA00022679"/>
    </source>
</evidence>
<feature type="domain" description="Carrier" evidence="7">
    <location>
        <begin position="920"/>
        <end position="995"/>
    </location>
</feature>
<dbReference type="Gene3D" id="3.40.366.10">
    <property type="entry name" value="Malonyl-Coenzyme A Acyl Carrier Protein, domain 2"/>
    <property type="match status" value="2"/>
</dbReference>
<dbReference type="SMART" id="SM00822">
    <property type="entry name" value="PKS_KR"/>
    <property type="match status" value="1"/>
</dbReference>
<evidence type="ECO:0000256" key="1">
    <source>
        <dbReference type="ARBA" id="ARBA00022450"/>
    </source>
</evidence>
<sequence length="2942" mass="304341">MTSTHAAGAAEIAITGFSCRLPGAADPAAFWELLRSGNDAISAWPAGRTEFRTPTATGIRRGAFLADVTGFDAQFFGISAREAAAMDPRQRLVLELAWEALEDAGTVPDRLRGTDAAVFVGAHRDDYAALLATAEDASITHHTLTGASRGVIANRLSYFLGARGPSLTVDSAQSSSLVAVHLACQSLRSGEASTALVAGVNLNLAESGAVATERFGGLSPTGTSAAFDASADGFVRGEGAVVLVLEPLAEALAAGRRVHGVILGSAVNNDGATDGLTVPGQQGQEQVLREAYRRAGVSPAQVQYVEAHGTGTPVGDPIEAAALGAVLGAGRAAPLRIGSAKTNVGHLEGAAGLTGLLKVLLALKHRQLPPSLGYSEPNPAIAFDELSLAVQTELTPWPAPDAALLAGVSSFGMGGTNCHVVVGAGPDPEPAAPGRRPAVVPLVLSAKTPEALAAAAGRLDLTGRDAVDVGWSLVRTRASFEHRAVVWGADERALLGGLAAVAAGLPSPALVSGRVEPGALAVVFAGQGGQRTGMGLGLYAEYPAFAAAFDEVAAHLDGELERPLRELIASGARLDETGHAQPALFALEVALFRLAESWGVAPDFVAGHSIGEIAAAHAAGVLSLADAARLVAARGRLMQALPAGGAMIALEASAEEVAPLLAGRPELGIAAINGPRAVVVAGAEADALAVAEQFAGRGRKVKRLRVSHAFHSPLMEPMLSEFADVVGTLRFEQPRLRGVSSVTGGDATDWASADYWVEHVRKPVRFLDAVRALERAGVATVLEAGPDGICSAMIADAAEHPERIAAVPVLRPDRSEPETAVAAAARLHVRGAGVDWAALFAESGARVVDLPTYPFQRRRYPLPGASADWSGASVADATERSSHGTENRSDGQTAAHQAVPGAGGQSAVAENGSSQRNLPADLDHLVLTHVRAVLGLDPTERLDERARFRDLGFDSLLGVELRTSLARALDRSLPGGLLFDYPTPAALIEFLRAELSGAAIDLDAVSAVATTDDPIAIVGMACRFPGGVTGPDELWRVVLDGVDATSEFPADRGWDDALFDASPERAGRSYVRRGGFLDGAGDFDAGLFGISPREALGMDPEQRLLLETSWEAVEHAGINPQSLSGTRAGVFVGATTSDYGPRMHTPAAGTDGYVLTGTAPSVMSGRVAYQLGLLGPALTVDTACSSSLVAIHLAVRSLRSGEATLALAGGVAVMANPGMFVEFSRQRGLAPDGRCKPFAAAADGTAWAEGAGVLVLERLSEARRHGRRVLGVIRGTAINQDGASNGLTAPNGPAQRRVIASALADAGLTADAVDAVEAHGTGTALGDPIEADAILATYGARHAEDRPLYLGSLKSNIGHAQAAAGVGGVIKMVQALRHATLPKTLHVDAPTPHVDWSAGAVELLVEQRDWPRGERPRRAGISSFGISGTNAHLVLEEGDPSAPVAADHADETVAWFLSARDRAALRAQADRLADFVSARPELPVGAVARSLVTSRALLDERAAVFGRTADELLAGLRALRDDADAPGLVTGRAAKTGRTAFLFTGQGAQRLGMGRELHTRSEVFAAAFDDVCTAFDPWLERGLREVVFGDDADLLDRTEYTQPALFAVEVALAALCAHAGLVPDLVAGHSIGELAALHVAGGIGLADAARLVAARGRLMQAARAGGTMVAIAATAEEIAESLGAGVDLAAVNGPDAVVLSGDAEAVRAVADRWRDAGRRTRELRVSHAFHSAHMDGVLDEFRQVAASVRFTAPAIPVVSTYAPGEAESSSPDYWVRQLRGTVRFHDAVRRLERDGARVFVEIGPDAVLTGLARASFAESGSVAVALQRDGRPEDETFRVGVHTAHVYGAPAEPTALYETDSAPVELPTYAFQHTRYWLPTGTDRSDTGHPLLTARLDPADRDEVLFGGRVTGADHGWLRDHVIADTALLPATAFVDLALAAAGEVGAGQVSELVVEAALPLDGPVDLQVVAAAADDTGRRALAIHARPADDGGAWTRHASGFLDAEAPAAAPVGAWPPADAEEVPVGDLYERLAEIGYAYGPAFRLVTRLWRREGELFAEIGEVTGADRYAVHPALFDAVLHPLVLELAASSEPGELLLPYAFTGVRVANPSRGALRARLTSTGDRSVTIAVSGADGTPVVTVDSLDLRPTAVAGSATRPPLYGVTWSPLPGADQADAVAVEVPAGRGPEAAHAGEADAVALEVPAGRAPEAVYAAVSLAAQTIRERIADGAPPLVLITRGAVAVTPDERVTDLAGAAVWGLGRVAATEHPGRFLLLDLPEGEEIGAWPRRAVGSGESQLAVRDGKLFAPKVIKRTAAPAPRPIRTDGTVLVTGGTGGLGALIAKHLVTAHGVRHLVLVSRRGPAAPGVDRLLGELSDAGATARVIAADVADAAGVADVLGAIPDDRPLRAVVHAAGTLADATLDALTDERIATVLRPKVDAAWYLHEATAELDLDAFLLFSSLSGHVGTAGQGSYAAANTYLDGLAAYRASLGLPALSLAWGLWEAGMGTGLSDTDVERWKRVGTPPLTADQGLALFDAALAHPDPVVVAARIDTAAAAANGPAILRPPTRRTTAARGGGWAAAIEALPEDERAAAILDYVTAASATVLGHTSAAGIDVDTAFRELGFDSLAGLELRNKVSADTGIALSATVVFDHPSPAAFAAHLGELLKPEKTTTAVAFTATARTDDDPIVIVGMACRYPGGVRTPADLWRLVSEGVDAISEFPVNRGWNVDDLFDPTGERGGTSITKQGGFLHEADVFDAAFFGISPREATAIDPQQRLLLETSWEAMENAAIDPATLRGSRTGVFTGAMYDDYAVRVQGAAGEFEGLLLAGNLSSVVSGRLSYTFGFEGPAITVDTACSSSLVALHLAAQSLRSGECDLALAGGVTVMSTPNTFIEFSRQRGLSADGRCRSYGAGAGGTGWSEGVGLVVLERLSDAV</sequence>
<dbReference type="InterPro" id="IPR020806">
    <property type="entry name" value="PKS_PP-bd"/>
</dbReference>
<dbReference type="PROSITE" id="PS50075">
    <property type="entry name" value="CARRIER"/>
    <property type="match status" value="2"/>
</dbReference>
<dbReference type="InterPro" id="IPR055123">
    <property type="entry name" value="SpnB-like_Rossmann"/>
</dbReference>
<dbReference type="Pfam" id="PF22953">
    <property type="entry name" value="SpnB_Rossmann"/>
    <property type="match status" value="1"/>
</dbReference>
<comment type="caution">
    <text evidence="10">The sequence shown here is derived from an EMBL/GenBank/DDBJ whole genome shotgun (WGS) entry which is preliminary data.</text>
</comment>
<dbReference type="InterPro" id="IPR016036">
    <property type="entry name" value="Malonyl_transacylase_ACP-bd"/>
</dbReference>
<dbReference type="InterPro" id="IPR014030">
    <property type="entry name" value="Ketoacyl_synth_N"/>
</dbReference>
<dbReference type="InterPro" id="IPR013968">
    <property type="entry name" value="PKS_KR"/>
</dbReference>
<dbReference type="GO" id="GO:0006633">
    <property type="term" value="P:fatty acid biosynthetic process"/>
    <property type="evidence" value="ECO:0007669"/>
    <property type="project" value="InterPro"/>
</dbReference>
<dbReference type="PANTHER" id="PTHR43775">
    <property type="entry name" value="FATTY ACID SYNTHASE"/>
    <property type="match status" value="1"/>
</dbReference>
<dbReference type="Pfam" id="PF16197">
    <property type="entry name" value="KAsynt_C_assoc"/>
    <property type="match status" value="2"/>
</dbReference>
<feature type="active site" description="Proton acceptor; for dehydratase activity" evidence="5">
    <location>
        <position position="1921"/>
    </location>
</feature>
<feature type="active site" description="Proton donor; for dehydratase activity" evidence="5">
    <location>
        <position position="2078"/>
    </location>
</feature>
<organism evidence="10 11">
    <name type="scientific">Nocardia puris</name>
    <dbReference type="NCBI Taxonomy" id="208602"/>
    <lineage>
        <taxon>Bacteria</taxon>
        <taxon>Bacillati</taxon>
        <taxon>Actinomycetota</taxon>
        <taxon>Actinomycetes</taxon>
        <taxon>Mycobacteriales</taxon>
        <taxon>Nocardiaceae</taxon>
        <taxon>Nocardia</taxon>
    </lineage>
</organism>
<dbReference type="SUPFAM" id="SSF52151">
    <property type="entry name" value="FabD/lysophospholipase-like"/>
    <property type="match status" value="2"/>
</dbReference>
<dbReference type="InterPro" id="IPR020841">
    <property type="entry name" value="PKS_Beta-ketoAc_synthase_dom"/>
</dbReference>
<dbReference type="InterPro" id="IPR049552">
    <property type="entry name" value="PKS_DH_N"/>
</dbReference>
<dbReference type="InterPro" id="IPR057326">
    <property type="entry name" value="KR_dom"/>
</dbReference>
<dbReference type="PROSITE" id="PS00606">
    <property type="entry name" value="KS3_1"/>
    <property type="match status" value="2"/>
</dbReference>
<evidence type="ECO:0000313" key="10">
    <source>
        <dbReference type="EMBL" id="RBO88235.1"/>
    </source>
</evidence>
<dbReference type="PROSITE" id="PS52004">
    <property type="entry name" value="KS3_2"/>
    <property type="match status" value="3"/>
</dbReference>
<keyword evidence="3 10" id="KW-0808">Transferase</keyword>
<keyword evidence="11" id="KW-1185">Reference proteome</keyword>
<dbReference type="InterPro" id="IPR042104">
    <property type="entry name" value="PKS_dehydratase_sf"/>
</dbReference>
<dbReference type="PANTHER" id="PTHR43775:SF51">
    <property type="entry name" value="INACTIVE PHENOLPHTHIOCEROL SYNTHESIS POLYKETIDE SYNTHASE TYPE I PKS1-RELATED"/>
    <property type="match status" value="1"/>
</dbReference>
<dbReference type="InterPro" id="IPR020807">
    <property type="entry name" value="PKS_DH"/>
</dbReference>
<dbReference type="SMART" id="SM01294">
    <property type="entry name" value="PKS_PP_betabranch"/>
    <property type="match status" value="2"/>
</dbReference>
<dbReference type="CDD" id="cd00833">
    <property type="entry name" value="PKS"/>
    <property type="match status" value="3"/>
</dbReference>
<evidence type="ECO:0000256" key="6">
    <source>
        <dbReference type="SAM" id="MobiDB-lite"/>
    </source>
</evidence>
<dbReference type="InterPro" id="IPR018201">
    <property type="entry name" value="Ketoacyl_synth_AS"/>
</dbReference>
<dbReference type="InterPro" id="IPR006162">
    <property type="entry name" value="Ppantetheine_attach_site"/>
</dbReference>
<feature type="domain" description="Ketosynthase family 3 (KS3)" evidence="8">
    <location>
        <begin position="2690"/>
        <end position="2942"/>
    </location>
</feature>
<dbReference type="InterPro" id="IPR050091">
    <property type="entry name" value="PKS_NRPS_Biosynth_Enz"/>
</dbReference>
<dbReference type="Gene3D" id="3.40.50.720">
    <property type="entry name" value="NAD(P)-binding Rossmann-like Domain"/>
    <property type="match status" value="1"/>
</dbReference>
<dbReference type="Pfam" id="PF00550">
    <property type="entry name" value="PP-binding"/>
    <property type="match status" value="2"/>
</dbReference>
<evidence type="ECO:0000256" key="4">
    <source>
        <dbReference type="ARBA" id="ARBA00023315"/>
    </source>
</evidence>
<accession>A0A366DE68</accession>
<dbReference type="InterPro" id="IPR032821">
    <property type="entry name" value="PKS_assoc"/>
</dbReference>
<evidence type="ECO:0000313" key="11">
    <source>
        <dbReference type="Proteomes" id="UP000252586"/>
    </source>
</evidence>
<dbReference type="Pfam" id="PF00109">
    <property type="entry name" value="ketoacyl-synt"/>
    <property type="match status" value="3"/>
</dbReference>
<dbReference type="InterPro" id="IPR049900">
    <property type="entry name" value="PKS_mFAS_DH"/>
</dbReference>
<dbReference type="Gene3D" id="3.30.70.3290">
    <property type="match status" value="2"/>
</dbReference>
<feature type="domain" description="Ketosynthase family 3 (KS3)" evidence="8">
    <location>
        <begin position="9"/>
        <end position="424"/>
    </location>
</feature>
<dbReference type="InterPro" id="IPR036736">
    <property type="entry name" value="ACP-like_sf"/>
</dbReference>
<dbReference type="GO" id="GO:0004315">
    <property type="term" value="F:3-oxoacyl-[acyl-carrier-protein] synthase activity"/>
    <property type="evidence" value="ECO:0007669"/>
    <property type="project" value="InterPro"/>
</dbReference>
<feature type="region of interest" description="Disordered" evidence="6">
    <location>
        <begin position="867"/>
        <end position="915"/>
    </location>
</feature>
<evidence type="ECO:0000256" key="5">
    <source>
        <dbReference type="PROSITE-ProRule" id="PRU01363"/>
    </source>
</evidence>
<dbReference type="SUPFAM" id="SSF47336">
    <property type="entry name" value="ACP-like"/>
    <property type="match status" value="2"/>
</dbReference>
<dbReference type="InterPro" id="IPR014031">
    <property type="entry name" value="Ketoacyl_synth_C"/>
</dbReference>
<dbReference type="Gene3D" id="3.10.129.110">
    <property type="entry name" value="Polyketide synthase dehydratase"/>
    <property type="match status" value="1"/>
</dbReference>
<dbReference type="InterPro" id="IPR016039">
    <property type="entry name" value="Thiolase-like"/>
</dbReference>
<dbReference type="Pfam" id="PF00698">
    <property type="entry name" value="Acyl_transf_1"/>
    <property type="match status" value="2"/>
</dbReference>
<dbReference type="CDD" id="cd08956">
    <property type="entry name" value="KR_3_FAS_SDR_x"/>
    <property type="match status" value="1"/>
</dbReference>
<evidence type="ECO:0000259" key="7">
    <source>
        <dbReference type="PROSITE" id="PS50075"/>
    </source>
</evidence>
<gene>
    <name evidence="10" type="ORF">DFR74_1091</name>
</gene>
<dbReference type="PROSITE" id="PS00012">
    <property type="entry name" value="PHOSPHOPANTETHEINE"/>
    <property type="match status" value="2"/>
</dbReference>
<dbReference type="SUPFAM" id="SSF53901">
    <property type="entry name" value="Thiolase-like"/>
    <property type="match status" value="3"/>
</dbReference>
<evidence type="ECO:0000256" key="2">
    <source>
        <dbReference type="ARBA" id="ARBA00022553"/>
    </source>
</evidence>
<keyword evidence="2" id="KW-0597">Phosphoprotein</keyword>
<dbReference type="InterPro" id="IPR016035">
    <property type="entry name" value="Acyl_Trfase/lysoPLipase"/>
</dbReference>
<dbReference type="SMART" id="SM00825">
    <property type="entry name" value="PKS_KS"/>
    <property type="match status" value="3"/>
</dbReference>
<feature type="non-terminal residue" evidence="10">
    <location>
        <position position="2942"/>
    </location>
</feature>
<dbReference type="Gene3D" id="3.40.47.10">
    <property type="match status" value="3"/>
</dbReference>
<dbReference type="SMART" id="SM00826">
    <property type="entry name" value="PKS_DH"/>
    <property type="match status" value="1"/>
</dbReference>
<feature type="domain" description="PKS/mFAS DH" evidence="9">
    <location>
        <begin position="1889"/>
        <end position="2157"/>
    </location>
</feature>
<dbReference type="Gene3D" id="1.10.1200.10">
    <property type="entry name" value="ACP-like"/>
    <property type="match status" value="2"/>
</dbReference>
<dbReference type="SMART" id="SM00823">
    <property type="entry name" value="PKS_PP"/>
    <property type="match status" value="2"/>
</dbReference>
<reference evidence="10 11" key="1">
    <citation type="submission" date="2018-06" db="EMBL/GenBank/DDBJ databases">
        <title>Genomic Encyclopedia of Type Strains, Phase IV (KMG-IV): sequencing the most valuable type-strain genomes for metagenomic binning, comparative biology and taxonomic classification.</title>
        <authorList>
            <person name="Goeker M."/>
        </authorList>
    </citation>
    <scope>NUCLEOTIDE SEQUENCE [LARGE SCALE GENOMIC DNA]</scope>
    <source>
        <strain evidence="10 11">DSM 44599</strain>
    </source>
</reference>
<dbReference type="InterPro" id="IPR036291">
    <property type="entry name" value="NAD(P)-bd_dom_sf"/>
</dbReference>
<dbReference type="PROSITE" id="PS52019">
    <property type="entry name" value="PKS_MFAS_DH"/>
    <property type="match status" value="1"/>
</dbReference>
<dbReference type="SMART" id="SM00827">
    <property type="entry name" value="PKS_AT"/>
    <property type="match status" value="2"/>
</dbReference>
<feature type="domain" description="Ketosynthase family 3 (KS3)" evidence="8">
    <location>
        <begin position="1012"/>
        <end position="1437"/>
    </location>
</feature>
<proteinExistence type="predicted"/>
<dbReference type="Pfam" id="PF14765">
    <property type="entry name" value="PS-DH"/>
    <property type="match status" value="1"/>
</dbReference>
<name>A0A366DE68_9NOCA</name>
<dbReference type="Pfam" id="PF02801">
    <property type="entry name" value="Ketoacyl-synt_C"/>
    <property type="match status" value="2"/>
</dbReference>
<keyword evidence="1" id="KW-0596">Phosphopantetheine</keyword>
<feature type="domain" description="Carrier" evidence="7">
    <location>
        <begin position="2596"/>
        <end position="2671"/>
    </location>
</feature>
<dbReference type="EMBL" id="QNRE01000009">
    <property type="protein sequence ID" value="RBO88235.1"/>
    <property type="molecule type" value="Genomic_DNA"/>
</dbReference>
<protein>
    <submittedName>
        <fullName evidence="10">Acyl transferase domain-containing protein</fullName>
    </submittedName>
</protein>
<dbReference type="Pfam" id="PF21089">
    <property type="entry name" value="PKS_DH_N"/>
    <property type="match status" value="1"/>
</dbReference>
<dbReference type="SUPFAM" id="SSF51735">
    <property type="entry name" value="NAD(P)-binding Rossmann-fold domains"/>
    <property type="match status" value="2"/>
</dbReference>
<dbReference type="STRING" id="1210090.GCA_001613185_06227"/>
<dbReference type="SUPFAM" id="SSF55048">
    <property type="entry name" value="Probable ACP-binding domain of malonyl-CoA ACP transacylase"/>
    <property type="match status" value="2"/>
</dbReference>
<dbReference type="GO" id="GO:0004312">
    <property type="term" value="F:fatty acid synthase activity"/>
    <property type="evidence" value="ECO:0007669"/>
    <property type="project" value="TreeGrafter"/>
</dbReference>
<dbReference type="InterPro" id="IPR049551">
    <property type="entry name" value="PKS_DH_C"/>
</dbReference>
<evidence type="ECO:0000259" key="8">
    <source>
        <dbReference type="PROSITE" id="PS52004"/>
    </source>
</evidence>
<dbReference type="InterPro" id="IPR001227">
    <property type="entry name" value="Ac_transferase_dom_sf"/>
</dbReference>
<feature type="region of interest" description="N-terminal hotdog fold" evidence="5">
    <location>
        <begin position="1889"/>
        <end position="2010"/>
    </location>
</feature>
<feature type="compositionally biased region" description="Basic and acidic residues" evidence="6">
    <location>
        <begin position="877"/>
        <end position="889"/>
    </location>
</feature>
<keyword evidence="4" id="KW-0012">Acyltransferase</keyword>
<dbReference type="Pfam" id="PF08659">
    <property type="entry name" value="KR"/>
    <property type="match status" value="1"/>
</dbReference>
<dbReference type="Proteomes" id="UP000252586">
    <property type="component" value="Unassembled WGS sequence"/>
</dbReference>
<dbReference type="RefSeq" id="WP_211334143.1">
    <property type="nucleotide sequence ID" value="NZ_QNRE01000009.1"/>
</dbReference>